<evidence type="ECO:0000259" key="13">
    <source>
        <dbReference type="Pfam" id="PF07715"/>
    </source>
</evidence>
<keyword evidence="5" id="KW-0732">Signal</keyword>
<dbReference type="AlphaFoldDB" id="A0A4V2NWZ6"/>
<proteinExistence type="inferred from homology"/>
<dbReference type="PROSITE" id="PS52016">
    <property type="entry name" value="TONB_DEPENDENT_REC_3"/>
    <property type="match status" value="1"/>
</dbReference>
<comment type="caution">
    <text evidence="14">The sequence shown here is derived from an EMBL/GenBank/DDBJ whole genome shotgun (WGS) entry which is preliminary data.</text>
</comment>
<keyword evidence="8 14" id="KW-0675">Receptor</keyword>
<keyword evidence="7 10" id="KW-0472">Membrane</keyword>
<dbReference type="Proteomes" id="UP000295334">
    <property type="component" value="Unassembled WGS sequence"/>
</dbReference>
<accession>A0A4V2NWZ6</accession>
<dbReference type="GO" id="GO:0009279">
    <property type="term" value="C:cell outer membrane"/>
    <property type="evidence" value="ECO:0007669"/>
    <property type="project" value="UniProtKB-SubCell"/>
</dbReference>
<keyword evidence="2 10" id="KW-0813">Transport</keyword>
<dbReference type="RefSeq" id="WP_131446397.1">
    <property type="nucleotide sequence ID" value="NZ_SJZI01000002.1"/>
</dbReference>
<dbReference type="InterPro" id="IPR012910">
    <property type="entry name" value="Plug_dom"/>
</dbReference>
<keyword evidence="9 10" id="KW-0998">Cell outer membrane</keyword>
<keyword evidence="4 10" id="KW-0812">Transmembrane</keyword>
<keyword evidence="3 10" id="KW-1134">Transmembrane beta strand</keyword>
<dbReference type="SUPFAM" id="SSF56935">
    <property type="entry name" value="Porins"/>
    <property type="match status" value="1"/>
</dbReference>
<dbReference type="InterPro" id="IPR036942">
    <property type="entry name" value="Beta-barrel_TonB_sf"/>
</dbReference>
<dbReference type="PANTHER" id="PTHR30069:SF29">
    <property type="entry name" value="HEMOGLOBIN AND HEMOGLOBIN-HAPTOGLOBIN-BINDING PROTEIN 1-RELATED"/>
    <property type="match status" value="1"/>
</dbReference>
<evidence type="ECO:0000313" key="15">
    <source>
        <dbReference type="Proteomes" id="UP000295334"/>
    </source>
</evidence>
<evidence type="ECO:0000256" key="6">
    <source>
        <dbReference type="ARBA" id="ARBA00023077"/>
    </source>
</evidence>
<reference evidence="14 15" key="1">
    <citation type="submission" date="2019-03" db="EMBL/GenBank/DDBJ databases">
        <authorList>
            <person name="Kim M.K.M."/>
        </authorList>
    </citation>
    <scope>NUCLEOTIDE SEQUENCE [LARGE SCALE GENOMIC DNA]</scope>
    <source>
        <strain evidence="14 15">17J68-12</strain>
    </source>
</reference>
<dbReference type="PANTHER" id="PTHR30069">
    <property type="entry name" value="TONB-DEPENDENT OUTER MEMBRANE RECEPTOR"/>
    <property type="match status" value="1"/>
</dbReference>
<evidence type="ECO:0000313" key="14">
    <source>
        <dbReference type="EMBL" id="TCJ19252.1"/>
    </source>
</evidence>
<dbReference type="GO" id="GO:0044718">
    <property type="term" value="P:siderophore transmembrane transport"/>
    <property type="evidence" value="ECO:0007669"/>
    <property type="project" value="TreeGrafter"/>
</dbReference>
<evidence type="ECO:0000259" key="12">
    <source>
        <dbReference type="Pfam" id="PF00593"/>
    </source>
</evidence>
<protein>
    <submittedName>
        <fullName evidence="14">TonB-dependent receptor</fullName>
    </submittedName>
</protein>
<dbReference type="Pfam" id="PF07715">
    <property type="entry name" value="Plug"/>
    <property type="match status" value="1"/>
</dbReference>
<evidence type="ECO:0000256" key="8">
    <source>
        <dbReference type="ARBA" id="ARBA00023170"/>
    </source>
</evidence>
<name>A0A4V2NWZ6_9BACT</name>
<dbReference type="Pfam" id="PF00593">
    <property type="entry name" value="TonB_dep_Rec_b-barrel"/>
    <property type="match status" value="1"/>
</dbReference>
<evidence type="ECO:0000256" key="9">
    <source>
        <dbReference type="ARBA" id="ARBA00023237"/>
    </source>
</evidence>
<dbReference type="InterPro" id="IPR000531">
    <property type="entry name" value="Beta-barrel_TonB"/>
</dbReference>
<gene>
    <name evidence="14" type="ORF">EPD60_02210</name>
</gene>
<evidence type="ECO:0000256" key="2">
    <source>
        <dbReference type="ARBA" id="ARBA00022448"/>
    </source>
</evidence>
<evidence type="ECO:0000256" key="7">
    <source>
        <dbReference type="ARBA" id="ARBA00023136"/>
    </source>
</evidence>
<sequence>MKRLLLSAATVACVQASFGQTVPNTDTTRKPDMKELEEVEVTSSANRKILYQPAAITKLAPRELRRSTGLFLDDAINANVPGVQMMRRGVSSGQVINIRGYGAGVRGANGASSNFDIQGVKMYLNGIPLTDAEGITVLDDIDFATVGSAEIVKGPAGTLYGQAIAGAVNLRTMKAEPGKTSVGQQVLLGNYGLQRYTTTFQHGSERSSILLNYGHQESDGSSIHNHSRKDFVNFAGDFTPNARQAITAFLGFANSYDERFGELDTAQWRREDYSGNPNYIKNDAHSRIVSVRAGIGHTYVFSERFSNTTTVFGYSAATDASSAGGWTDKNPVNFGARSTFNTRFALGRATLSGLTGIESLHQRAQKVDYRMGADRRDPLAYNRVDSVRGNVATQTAANSVFTDWTLGLPGDLSFTVGVSWNQLRLKLNDRQLGLTIASSRNAVVPDVYSQTYEDMWSPRVAVNKVFAGKISTYASWSRGFKAPTTAYFYLPFANGAPATAKVNTGLVPERGDQFELGSKGALAQDRLTYEVAIFRTVFSNKMTTIAVPLNNDPATATTEYSYVTNGGKQIHKGIEIALRVAAYQSATGFFKEVAPFVNFTYTDGKYEDFRFMRFRLGQNNKKDSTVDFSGNKVAGLPPVVFNAGIDIVTRPGLYFNAYYAYRDAIYLTGDNLVRAESFGLINAKLGFRRSVGAHFDLDASVGAVNLGGTQYYQMVFINQLPDAYVPAPRDTQWFGSIALKYNF</sequence>
<evidence type="ECO:0000256" key="5">
    <source>
        <dbReference type="ARBA" id="ARBA00022729"/>
    </source>
</evidence>
<feature type="domain" description="TonB-dependent receptor plug" evidence="13">
    <location>
        <begin position="52"/>
        <end position="166"/>
    </location>
</feature>
<dbReference type="OrthoDB" id="9782587at2"/>
<comment type="subcellular location">
    <subcellularLocation>
        <location evidence="1 10">Cell outer membrane</location>
        <topology evidence="1 10">Multi-pass membrane protein</topology>
    </subcellularLocation>
</comment>
<comment type="similarity">
    <text evidence="10 11">Belongs to the TonB-dependent receptor family.</text>
</comment>
<evidence type="ECO:0000256" key="4">
    <source>
        <dbReference type="ARBA" id="ARBA00022692"/>
    </source>
</evidence>
<evidence type="ECO:0000256" key="1">
    <source>
        <dbReference type="ARBA" id="ARBA00004571"/>
    </source>
</evidence>
<dbReference type="EMBL" id="SJZI01000002">
    <property type="protein sequence ID" value="TCJ19252.1"/>
    <property type="molecule type" value="Genomic_DNA"/>
</dbReference>
<dbReference type="GO" id="GO:0015344">
    <property type="term" value="F:siderophore uptake transmembrane transporter activity"/>
    <property type="evidence" value="ECO:0007669"/>
    <property type="project" value="TreeGrafter"/>
</dbReference>
<evidence type="ECO:0000256" key="3">
    <source>
        <dbReference type="ARBA" id="ARBA00022452"/>
    </source>
</evidence>
<evidence type="ECO:0000256" key="11">
    <source>
        <dbReference type="RuleBase" id="RU003357"/>
    </source>
</evidence>
<dbReference type="InterPro" id="IPR037066">
    <property type="entry name" value="Plug_dom_sf"/>
</dbReference>
<evidence type="ECO:0000256" key="10">
    <source>
        <dbReference type="PROSITE-ProRule" id="PRU01360"/>
    </source>
</evidence>
<feature type="domain" description="TonB-dependent receptor-like beta-barrel" evidence="12">
    <location>
        <begin position="255"/>
        <end position="705"/>
    </location>
</feature>
<dbReference type="InterPro" id="IPR039426">
    <property type="entry name" value="TonB-dep_rcpt-like"/>
</dbReference>
<dbReference type="Gene3D" id="2.170.130.10">
    <property type="entry name" value="TonB-dependent receptor, plug domain"/>
    <property type="match status" value="1"/>
</dbReference>
<organism evidence="14 15">
    <name type="scientific">Flaviaesturariibacter flavus</name>
    <dbReference type="NCBI Taxonomy" id="2502780"/>
    <lineage>
        <taxon>Bacteria</taxon>
        <taxon>Pseudomonadati</taxon>
        <taxon>Bacteroidota</taxon>
        <taxon>Chitinophagia</taxon>
        <taxon>Chitinophagales</taxon>
        <taxon>Chitinophagaceae</taxon>
        <taxon>Flaviaestuariibacter</taxon>
    </lineage>
</organism>
<keyword evidence="15" id="KW-1185">Reference proteome</keyword>
<keyword evidence="6 11" id="KW-0798">TonB box</keyword>
<dbReference type="Gene3D" id="2.40.170.20">
    <property type="entry name" value="TonB-dependent receptor, beta-barrel domain"/>
    <property type="match status" value="1"/>
</dbReference>